<evidence type="ECO:0000313" key="3">
    <source>
        <dbReference type="Proteomes" id="UP000777440"/>
    </source>
</evidence>
<organism evidence="2 3">
    <name type="scientific">Microbacterium ureisolvens</name>
    <dbReference type="NCBI Taxonomy" id="2781186"/>
    <lineage>
        <taxon>Bacteria</taxon>
        <taxon>Bacillati</taxon>
        <taxon>Actinomycetota</taxon>
        <taxon>Actinomycetes</taxon>
        <taxon>Micrococcales</taxon>
        <taxon>Microbacteriaceae</taxon>
        <taxon>Microbacterium</taxon>
    </lineage>
</organism>
<dbReference type="EMBL" id="JAEUAX010000001">
    <property type="protein sequence ID" value="MBW9108603.1"/>
    <property type="molecule type" value="Genomic_DNA"/>
</dbReference>
<comment type="caution">
    <text evidence="2">The sequence shown here is derived from an EMBL/GenBank/DDBJ whole genome shotgun (WGS) entry which is preliminary data.</text>
</comment>
<dbReference type="PANTHER" id="PTHR22946">
    <property type="entry name" value="DIENELACTONE HYDROLASE DOMAIN-CONTAINING PROTEIN-RELATED"/>
    <property type="match status" value="1"/>
</dbReference>
<gene>
    <name evidence="2" type="ORF">JNB61_02360</name>
</gene>
<sequence length="306" mass="33108">MSRSRGDAGGRRAAARGIGGLVPLTRLMVFGSRLPLTRTPGEAGLGFEEVVFEATDGVELRGWFVPAGPEPAPTVVWVHGWLWNRLGNVAGLVPFPDRDVDFLPATEALHDAGFHVLMFDLANHGESGARRPLTFGPWEARDFAGAVAYVRSRPDVIPDRVGAIGMSAGGNTVLYGAPGAQPMKALLIVQPTKLTVFNERFARDRLGRFGSLAARSMDLLYFLMRAPLPSRQDPAIPARRIADATVQYVQGVGDPWGTMEVVENVSAATPKSLGVVRYPSPPGRYEGYRYVMDDPAAVVAFFRAHL</sequence>
<protein>
    <submittedName>
        <fullName evidence="2">Alpha/beta fold hydrolase</fullName>
    </submittedName>
</protein>
<dbReference type="Gene3D" id="3.40.50.1820">
    <property type="entry name" value="alpha/beta hydrolase"/>
    <property type="match status" value="1"/>
</dbReference>
<accession>A0ABS7HU73</accession>
<keyword evidence="2" id="KW-0378">Hydrolase</keyword>
<dbReference type="InterPro" id="IPR029058">
    <property type="entry name" value="AB_hydrolase_fold"/>
</dbReference>
<dbReference type="RefSeq" id="WP_220287787.1">
    <property type="nucleotide sequence ID" value="NZ_JAEUAX010000001.1"/>
</dbReference>
<comment type="similarity">
    <text evidence="1">Belongs to the AB hydrolase superfamily.</text>
</comment>
<evidence type="ECO:0000313" key="2">
    <source>
        <dbReference type="EMBL" id="MBW9108603.1"/>
    </source>
</evidence>
<dbReference type="Proteomes" id="UP000777440">
    <property type="component" value="Unassembled WGS sequence"/>
</dbReference>
<dbReference type="InterPro" id="IPR050261">
    <property type="entry name" value="FrsA_esterase"/>
</dbReference>
<dbReference type="SUPFAM" id="SSF53474">
    <property type="entry name" value="alpha/beta-Hydrolases"/>
    <property type="match status" value="1"/>
</dbReference>
<dbReference type="GO" id="GO:0016787">
    <property type="term" value="F:hydrolase activity"/>
    <property type="evidence" value="ECO:0007669"/>
    <property type="project" value="UniProtKB-KW"/>
</dbReference>
<keyword evidence="3" id="KW-1185">Reference proteome</keyword>
<name>A0ABS7HU73_9MICO</name>
<evidence type="ECO:0000256" key="1">
    <source>
        <dbReference type="ARBA" id="ARBA00008645"/>
    </source>
</evidence>
<reference evidence="2 3" key="1">
    <citation type="journal article" date="2021" name="MBio">
        <title>Poor Competitiveness of Bradyrhizobium in Pigeon Pea Root Colonization in Indian Soils.</title>
        <authorList>
            <person name="Chalasani D."/>
            <person name="Basu A."/>
            <person name="Pullabhotla S.V.S.R.N."/>
            <person name="Jorrin B."/>
            <person name="Neal A.L."/>
            <person name="Poole P.S."/>
            <person name="Podile A.R."/>
            <person name="Tkacz A."/>
        </authorList>
    </citation>
    <scope>NUCLEOTIDE SEQUENCE [LARGE SCALE GENOMIC DNA]</scope>
    <source>
        <strain evidence="2 3">HU12</strain>
    </source>
</reference>
<proteinExistence type="inferred from homology"/>